<dbReference type="Gene3D" id="3.40.50.1240">
    <property type="entry name" value="Phosphoglycerate mutase-like"/>
    <property type="match status" value="1"/>
</dbReference>
<feature type="signal peptide" evidence="3">
    <location>
        <begin position="1"/>
        <end position="17"/>
    </location>
</feature>
<proteinExistence type="predicted"/>
<feature type="binding site" evidence="2">
    <location>
        <position position="86"/>
    </location>
    <ligand>
        <name>substrate</name>
    </ligand>
</feature>
<accession>A0A8J2WTE8</accession>
<organism evidence="4 5">
    <name type="scientific">Pelagomonas calceolata</name>
    <dbReference type="NCBI Taxonomy" id="35677"/>
    <lineage>
        <taxon>Eukaryota</taxon>
        <taxon>Sar</taxon>
        <taxon>Stramenopiles</taxon>
        <taxon>Ochrophyta</taxon>
        <taxon>Pelagophyceae</taxon>
        <taxon>Pelagomonadales</taxon>
        <taxon>Pelagomonadaceae</taxon>
        <taxon>Pelagomonas</taxon>
    </lineage>
</organism>
<dbReference type="SUPFAM" id="SSF53254">
    <property type="entry name" value="Phosphoglycerate mutase-like"/>
    <property type="match status" value="1"/>
</dbReference>
<keyword evidence="5" id="KW-1185">Reference proteome</keyword>
<keyword evidence="3" id="KW-0732">Signal</keyword>
<dbReference type="InterPro" id="IPR050275">
    <property type="entry name" value="PGM_Phosphatase"/>
</dbReference>
<name>A0A8J2WTE8_9STRA</name>
<feature type="binding site" evidence="2">
    <location>
        <begin position="36"/>
        <end position="43"/>
    </location>
    <ligand>
        <name>substrate</name>
    </ligand>
</feature>
<dbReference type="PANTHER" id="PTHR48100:SF10">
    <property type="entry name" value="2-CARBOXY-D-ARABINITOL-1-PHOSPHATASE-RELATED"/>
    <property type="match status" value="1"/>
</dbReference>
<evidence type="ECO:0000313" key="4">
    <source>
        <dbReference type="EMBL" id="CAH0366489.1"/>
    </source>
</evidence>
<dbReference type="AlphaFoldDB" id="A0A8J2WTE8"/>
<protein>
    <recommendedName>
        <fullName evidence="6">Phosphoglycerate mutase</fullName>
    </recommendedName>
</protein>
<dbReference type="GO" id="GO:0016791">
    <property type="term" value="F:phosphatase activity"/>
    <property type="evidence" value="ECO:0007669"/>
    <property type="project" value="TreeGrafter"/>
</dbReference>
<reference evidence="4" key="1">
    <citation type="submission" date="2021-11" db="EMBL/GenBank/DDBJ databases">
        <authorList>
            <consortium name="Genoscope - CEA"/>
            <person name="William W."/>
        </authorList>
    </citation>
    <scope>NUCLEOTIDE SEQUENCE</scope>
</reference>
<evidence type="ECO:0008006" key="6">
    <source>
        <dbReference type="Google" id="ProtNLM"/>
    </source>
</evidence>
<feature type="active site" description="Tele-phosphohistidine intermediate" evidence="1">
    <location>
        <position position="37"/>
    </location>
</feature>
<dbReference type="EMBL" id="CAKKNE010000001">
    <property type="protein sequence ID" value="CAH0366489.1"/>
    <property type="molecule type" value="Genomic_DNA"/>
</dbReference>
<comment type="caution">
    <text evidence="4">The sequence shown here is derived from an EMBL/GenBank/DDBJ whole genome shotgun (WGS) entry which is preliminary data.</text>
</comment>
<dbReference type="InterPro" id="IPR001345">
    <property type="entry name" value="PG/BPGM_mutase_AS"/>
</dbReference>
<evidence type="ECO:0000256" key="1">
    <source>
        <dbReference type="PIRSR" id="PIRSR613078-1"/>
    </source>
</evidence>
<dbReference type="Pfam" id="PF00300">
    <property type="entry name" value="His_Phos_1"/>
    <property type="match status" value="1"/>
</dbReference>
<evidence type="ECO:0000256" key="3">
    <source>
        <dbReference type="SAM" id="SignalP"/>
    </source>
</evidence>
<dbReference type="InterPro" id="IPR013078">
    <property type="entry name" value="His_Pase_superF_clade-1"/>
</dbReference>
<dbReference type="PROSITE" id="PS00175">
    <property type="entry name" value="PG_MUTASE"/>
    <property type="match status" value="1"/>
</dbReference>
<evidence type="ECO:0000313" key="5">
    <source>
        <dbReference type="Proteomes" id="UP000789595"/>
    </source>
</evidence>
<dbReference type="InterPro" id="IPR029033">
    <property type="entry name" value="His_PPase_superfam"/>
</dbReference>
<dbReference type="PANTHER" id="PTHR48100">
    <property type="entry name" value="BROAD-SPECIFICITY PHOSPHATASE YOR283W-RELATED"/>
    <property type="match status" value="1"/>
</dbReference>
<gene>
    <name evidence="4" type="ORF">PECAL_1P29850</name>
</gene>
<evidence type="ECO:0000256" key="2">
    <source>
        <dbReference type="PIRSR" id="PIRSR613078-2"/>
    </source>
</evidence>
<dbReference type="SMART" id="SM00855">
    <property type="entry name" value="PGAM"/>
    <property type="match status" value="1"/>
</dbReference>
<sequence length="251" mass="26443">MPRAASLATLMAGVVLGDLSQLAPPAKGKTRLYLCRHGQTDWNAAKKIQGSVDRELNELGERQALLIGEALKSVDITLVAASPLSRAFRTADLAMNVACPSVEGVRIHPGLREMNFGELEGAVAAESSLYAEVNAAWASGDVERKWPAGESPRDVELRGRQALAGLGLLGQKDGPLHTHVAVVCHGRFNKILLSSLLGRGIDKCGEIQQGNCCINVVDVDVAAAVDAAQPATEVALDSRDHLNGVDADTPS</sequence>
<dbReference type="CDD" id="cd07067">
    <property type="entry name" value="HP_PGM_like"/>
    <property type="match status" value="1"/>
</dbReference>
<feature type="chain" id="PRO_5035213149" description="Phosphoglycerate mutase" evidence="3">
    <location>
        <begin position="18"/>
        <end position="251"/>
    </location>
</feature>
<dbReference type="OrthoDB" id="354304at2759"/>
<feature type="active site" description="Proton donor/acceptor" evidence="1">
    <location>
        <position position="113"/>
    </location>
</feature>
<dbReference type="Proteomes" id="UP000789595">
    <property type="component" value="Unassembled WGS sequence"/>
</dbReference>